<name>A0ACC5RAM0_9HYPH</name>
<keyword evidence="1" id="KW-0966">Cell projection</keyword>
<protein>
    <submittedName>
        <fullName evidence="1">Flagellar basal body L-ring protein FlgH</fullName>
    </submittedName>
</protein>
<gene>
    <name evidence="1" type="primary">flgH</name>
    <name evidence="1" type="ORF">JHL16_24995</name>
</gene>
<proteinExistence type="predicted"/>
<keyword evidence="2" id="KW-1185">Reference proteome</keyword>
<sequence length="234" mass="25485">MKRKIPALPFLLLLAGCAVDPQDFNTQPHLTPVGSGIQRISTGGQPQSLQNLDEDMNPLSWEGTSADLFRDPRARRIGDIVTVNIFINDKAKLDNNSERSRESGADAGFAIGLDFMPTTYPTAGRGSVDSNSKSKGKGEIDRSEKIDLSVAALVTDLLPNGNLVISGSQEVRVNFEVRVLTIAGVVRPQDISRENTVPYDKIAEARVSYGGRGRLSEVQQPGWGQQLFDIFTPF</sequence>
<dbReference type="Proteomes" id="UP000616151">
    <property type="component" value="Unassembled WGS sequence"/>
</dbReference>
<keyword evidence="1" id="KW-0969">Cilium</keyword>
<reference evidence="1" key="1">
    <citation type="submission" date="2021-01" db="EMBL/GenBank/DDBJ databases">
        <authorList>
            <person name="Sun Q."/>
        </authorList>
    </citation>
    <scope>NUCLEOTIDE SEQUENCE</scope>
    <source>
        <strain evidence="1">YIM B02566</strain>
    </source>
</reference>
<evidence type="ECO:0000313" key="2">
    <source>
        <dbReference type="Proteomes" id="UP000616151"/>
    </source>
</evidence>
<accession>A0ACC5RAM0</accession>
<dbReference type="EMBL" id="JAENHL010000008">
    <property type="protein sequence ID" value="MBK1869642.1"/>
    <property type="molecule type" value="Genomic_DNA"/>
</dbReference>
<comment type="caution">
    <text evidence="1">The sequence shown here is derived from an EMBL/GenBank/DDBJ whole genome shotgun (WGS) entry which is preliminary data.</text>
</comment>
<evidence type="ECO:0000313" key="1">
    <source>
        <dbReference type="EMBL" id="MBK1869642.1"/>
    </source>
</evidence>
<keyword evidence="1" id="KW-0282">Flagellum</keyword>
<organism evidence="1 2">
    <name type="scientific">Taklimakanibacter albus</name>
    <dbReference type="NCBI Taxonomy" id="2800327"/>
    <lineage>
        <taxon>Bacteria</taxon>
        <taxon>Pseudomonadati</taxon>
        <taxon>Pseudomonadota</taxon>
        <taxon>Alphaproteobacteria</taxon>
        <taxon>Hyphomicrobiales</taxon>
        <taxon>Aestuariivirgaceae</taxon>
        <taxon>Taklimakanibacter</taxon>
    </lineage>
</organism>